<accession>A0ABU0ATX1</accession>
<evidence type="ECO:0008006" key="3">
    <source>
        <dbReference type="Google" id="ProtNLM"/>
    </source>
</evidence>
<evidence type="ECO:0000313" key="2">
    <source>
        <dbReference type="Proteomes" id="UP001236559"/>
    </source>
</evidence>
<comment type="caution">
    <text evidence="1">The sequence shown here is derived from an EMBL/GenBank/DDBJ whole genome shotgun (WGS) entry which is preliminary data.</text>
</comment>
<dbReference type="EMBL" id="JAUSTN010000003">
    <property type="protein sequence ID" value="MDQ0274719.1"/>
    <property type="molecule type" value="Genomic_DNA"/>
</dbReference>
<dbReference type="Proteomes" id="UP001236559">
    <property type="component" value="Unassembled WGS sequence"/>
</dbReference>
<keyword evidence="2" id="KW-1185">Reference proteome</keyword>
<organism evidence="1 2">
    <name type="scientific">Peptoniphilus koenoeneniae</name>
    <dbReference type="NCBI Taxonomy" id="507751"/>
    <lineage>
        <taxon>Bacteria</taxon>
        <taxon>Bacillati</taxon>
        <taxon>Bacillota</taxon>
        <taxon>Tissierellia</taxon>
        <taxon>Tissierellales</taxon>
        <taxon>Peptoniphilaceae</taxon>
        <taxon>Peptoniphilus</taxon>
    </lineage>
</organism>
<protein>
    <recommendedName>
        <fullName evidence="3">YubB ferredoxin-like domain-containing protein</fullName>
    </recommendedName>
</protein>
<sequence>MANDCYFEGKILGKKEEVEEVFKYFTEAYNYNFLNDKEKAPDFIEPKGPHFWRIHDFKTVSQGENERGEFFITFCGICAWSLFASLLHEGYKKSWDEYKDKVWFKGTCLEEVHEKFPHLKMEFFSEEPGMNISEHILIEGDSFIKESEDFKIVNYESVEEAKEDGMEISEDMVEEDIYVRLPSWYKSEDNGLSYSHSWNI</sequence>
<dbReference type="RefSeq" id="WP_023055885.1">
    <property type="nucleotide sequence ID" value="NZ_JAUSTN010000003.1"/>
</dbReference>
<evidence type="ECO:0000313" key="1">
    <source>
        <dbReference type="EMBL" id="MDQ0274719.1"/>
    </source>
</evidence>
<proteinExistence type="predicted"/>
<name>A0ABU0ATX1_9FIRM</name>
<reference evidence="1 2" key="1">
    <citation type="submission" date="2023-07" db="EMBL/GenBank/DDBJ databases">
        <title>Genomic Encyclopedia of Type Strains, Phase IV (KMG-IV): sequencing the most valuable type-strain genomes for metagenomic binning, comparative biology and taxonomic classification.</title>
        <authorList>
            <person name="Goeker M."/>
        </authorList>
    </citation>
    <scope>NUCLEOTIDE SEQUENCE [LARGE SCALE GENOMIC DNA]</scope>
    <source>
        <strain evidence="1 2">DSM 22616</strain>
    </source>
</reference>
<gene>
    <name evidence="1" type="ORF">J2S72_000736</name>
</gene>